<sequence>MSWSAKQSITKRLLVTVLGLLCIQVCCVTGMEVEQRPLVESVLEGASPTLQCNFSTSATSVQWFRQDPGGHLVHLFYIPSGTKHNGRLNSTTVTKERRSSLYIFSSQTTDSAIYFCAVKPHCSTDTCCRCTNSQLGLAPPPATSRSGGHDPAIAWLTTPWLSWSPSLVLQIWDFGPYRPFSTCRGEWPTEEKE</sequence>
<keyword evidence="8" id="KW-1279">T cell receptor</keyword>
<evidence type="ECO:0000256" key="6">
    <source>
        <dbReference type="ARBA" id="ARBA00023180"/>
    </source>
</evidence>
<evidence type="ECO:0000259" key="10">
    <source>
        <dbReference type="PROSITE" id="PS50835"/>
    </source>
</evidence>
<dbReference type="PANTHER" id="PTHR19339:SF2">
    <property type="entry name" value="T CELL RECEPTOR ALPHA VARIABLE 22"/>
    <property type="match status" value="1"/>
</dbReference>
<feature type="domain" description="Ig-like" evidence="10">
    <location>
        <begin position="31"/>
        <end position="118"/>
    </location>
</feature>
<proteinExistence type="predicted"/>
<keyword evidence="8" id="KW-0391">Immunity</keyword>
<keyword evidence="2" id="KW-1003">Cell membrane</keyword>
<feature type="chain" id="PRO_5034474072" description="Ig-like domain-containing protein" evidence="9">
    <location>
        <begin position="31"/>
        <end position="193"/>
    </location>
</feature>
<keyword evidence="5" id="KW-1015">Disulfide bond</keyword>
<dbReference type="PROSITE" id="PS50835">
    <property type="entry name" value="IG_LIKE"/>
    <property type="match status" value="1"/>
</dbReference>
<evidence type="ECO:0000313" key="12">
    <source>
        <dbReference type="Proteomes" id="UP000694542"/>
    </source>
</evidence>
<evidence type="ECO:0000256" key="3">
    <source>
        <dbReference type="ARBA" id="ARBA00022729"/>
    </source>
</evidence>
<comment type="subunit">
    <text evidence="7">Alpha-beta TR is a heterodimer composed of an alpha and beta chain; disulfide-linked. The alpha-beta TR is associated with the transmembrane signaling CD3 coreceptor proteins to form the TR-CD3 (TcR or TCR). The assembly of alpha-beta TR heterodimers with CD3 occurs in the endoplasmic reticulum where a single alpha-beta TR heterodimer associates with one CD3D-CD3E heterodimer, one CD3G-CD3E heterodimer and one CD247 homodimer forming a stable octameric structure. CD3D-CD3E and CD3G-CD3E heterodimers preferentially associate with TR alpha and TR beta chains, respectively. The association of the CD247 homodimer is the last step of TcR assembly in the endoplasmic reticulum and is required for transport to the cell surface.</text>
</comment>
<organism evidence="11 12">
    <name type="scientific">Canis lupus familiaris</name>
    <name type="common">Dog</name>
    <name type="synonym">Canis familiaris</name>
    <dbReference type="NCBI Taxonomy" id="9615"/>
    <lineage>
        <taxon>Eukaryota</taxon>
        <taxon>Metazoa</taxon>
        <taxon>Chordata</taxon>
        <taxon>Craniata</taxon>
        <taxon>Vertebrata</taxon>
        <taxon>Euteleostomi</taxon>
        <taxon>Mammalia</taxon>
        <taxon>Eutheria</taxon>
        <taxon>Laurasiatheria</taxon>
        <taxon>Carnivora</taxon>
        <taxon>Caniformia</taxon>
        <taxon>Canidae</taxon>
        <taxon>Canis</taxon>
    </lineage>
</organism>
<reference evidence="11" key="2">
    <citation type="submission" date="2025-08" db="UniProtKB">
        <authorList>
            <consortium name="Ensembl"/>
        </authorList>
    </citation>
    <scope>IDENTIFICATION</scope>
</reference>
<dbReference type="InterPro" id="IPR013106">
    <property type="entry name" value="Ig_V-set"/>
</dbReference>
<evidence type="ECO:0000256" key="1">
    <source>
        <dbReference type="ARBA" id="ARBA00004236"/>
    </source>
</evidence>
<evidence type="ECO:0000256" key="5">
    <source>
        <dbReference type="ARBA" id="ARBA00023157"/>
    </source>
</evidence>
<dbReference type="InterPro" id="IPR013783">
    <property type="entry name" value="Ig-like_fold"/>
</dbReference>
<accession>A0A8C0RUH0</accession>
<evidence type="ECO:0000256" key="7">
    <source>
        <dbReference type="ARBA" id="ARBA00038651"/>
    </source>
</evidence>
<name>A0A8C0RUH0_CANLF</name>
<dbReference type="SMART" id="SM00409">
    <property type="entry name" value="IG"/>
    <property type="match status" value="1"/>
</dbReference>
<protein>
    <recommendedName>
        <fullName evidence="10">Ig-like domain-containing protein</fullName>
    </recommendedName>
</protein>
<comment type="subcellular location">
    <subcellularLocation>
        <location evidence="1">Cell membrane</location>
    </subcellularLocation>
</comment>
<dbReference type="AlphaFoldDB" id="A0A8C0RUH0"/>
<evidence type="ECO:0000256" key="8">
    <source>
        <dbReference type="ARBA" id="ARBA00043266"/>
    </source>
</evidence>
<dbReference type="GO" id="GO:0042101">
    <property type="term" value="C:T cell receptor complex"/>
    <property type="evidence" value="ECO:0007669"/>
    <property type="project" value="UniProtKB-KW"/>
</dbReference>
<evidence type="ECO:0000256" key="4">
    <source>
        <dbReference type="ARBA" id="ARBA00023136"/>
    </source>
</evidence>
<dbReference type="Proteomes" id="UP000694542">
    <property type="component" value="Chromosome 8"/>
</dbReference>
<dbReference type="SUPFAM" id="SSF48726">
    <property type="entry name" value="Immunoglobulin"/>
    <property type="match status" value="1"/>
</dbReference>
<keyword evidence="4" id="KW-0472">Membrane</keyword>
<keyword evidence="3 9" id="KW-0732">Signal</keyword>
<reference evidence="11" key="1">
    <citation type="submission" date="2018-10" db="EMBL/GenBank/DDBJ databases">
        <title>De novo assembly of a Great Dane genome.</title>
        <authorList>
            <person name="Kidd J.M."/>
            <person name="Pendleton A.L."/>
            <person name="Shen F."/>
            <person name="Emery S."/>
        </authorList>
    </citation>
    <scope>NUCLEOTIDE SEQUENCE [LARGE SCALE GENOMIC DNA]</scope>
    <source>
        <strain evidence="11">Great Dane</strain>
    </source>
</reference>
<dbReference type="InterPro" id="IPR051896">
    <property type="entry name" value="TCR_alpha_variable"/>
</dbReference>
<dbReference type="Gene3D" id="2.60.40.10">
    <property type="entry name" value="Immunoglobulins"/>
    <property type="match status" value="1"/>
</dbReference>
<dbReference type="InterPro" id="IPR003599">
    <property type="entry name" value="Ig_sub"/>
</dbReference>
<keyword evidence="6" id="KW-0325">Glycoprotein</keyword>
<evidence type="ECO:0000313" key="11">
    <source>
        <dbReference type="Ensembl" id="ENSCAFP00040000169.1"/>
    </source>
</evidence>
<keyword evidence="8" id="KW-1064">Adaptive immunity</keyword>
<dbReference type="SMART" id="SM00406">
    <property type="entry name" value="IGv"/>
    <property type="match status" value="1"/>
</dbReference>
<dbReference type="PANTHER" id="PTHR19339">
    <property type="entry name" value="T CELL RECEPTOR ALPHA VARIABLE 39"/>
    <property type="match status" value="1"/>
</dbReference>
<evidence type="ECO:0000256" key="9">
    <source>
        <dbReference type="SAM" id="SignalP"/>
    </source>
</evidence>
<dbReference type="InterPro" id="IPR036179">
    <property type="entry name" value="Ig-like_dom_sf"/>
</dbReference>
<feature type="signal peptide" evidence="9">
    <location>
        <begin position="1"/>
        <end position="30"/>
    </location>
</feature>
<dbReference type="Ensembl" id="ENSCAFT00040000220.1">
    <property type="protein sequence ID" value="ENSCAFP00040000169.1"/>
    <property type="gene ID" value="ENSCAFG00040000147.1"/>
</dbReference>
<dbReference type="InterPro" id="IPR007110">
    <property type="entry name" value="Ig-like_dom"/>
</dbReference>
<dbReference type="Pfam" id="PF07686">
    <property type="entry name" value="V-set"/>
    <property type="match status" value="1"/>
</dbReference>
<evidence type="ECO:0000256" key="2">
    <source>
        <dbReference type="ARBA" id="ARBA00022475"/>
    </source>
</evidence>